<dbReference type="AlphaFoldDB" id="D6WYL0"/>
<dbReference type="HOGENOM" id="CLU_1752083_0_0_1"/>
<dbReference type="OMA" id="SNCADWP"/>
<dbReference type="EMBL" id="KQ971362">
    <property type="protein sequence ID" value="EFA09155.2"/>
    <property type="molecule type" value="Genomic_DNA"/>
</dbReference>
<sequence length="200" mass="22312">MKPIFAIITLTLCTTVHALDCGIHINKNDALKATINKCLISNKTLEDLWDMAPMSSESDSSSEEVPPVDGKMLQNFRIKRASVRLTNTETNETTPEPKAVSSEAQATENCIIQCIFDNLQMTDSTGYPVHTKILDGLLKNTTNRELRDFLQDTTDECFQVMDKEDTMDPCSYSNKLVTCLAEKGRSNCADWPVGELPFKP</sequence>
<accession>D6WYL0</accession>
<dbReference type="Gene3D" id="1.10.238.20">
    <property type="entry name" value="Pheromone/general odorant binding protein domain"/>
    <property type="match status" value="1"/>
</dbReference>
<comment type="similarity">
    <text evidence="2">Belongs to the PBP/GOBP family.</text>
</comment>
<dbReference type="CTD" id="37605"/>
<dbReference type="GeneID" id="103314104"/>
<dbReference type="STRING" id="7070.D6WYL0"/>
<dbReference type="PANTHER" id="PTHR21066">
    <property type="entry name" value="ODORANT-BINDING PROTEIN 59A-RELATED"/>
    <property type="match status" value="1"/>
</dbReference>
<feature type="signal peptide" evidence="4">
    <location>
        <begin position="1"/>
        <end position="18"/>
    </location>
</feature>
<dbReference type="Proteomes" id="UP000007266">
    <property type="component" value="Linkage group 8"/>
</dbReference>
<dbReference type="SMR" id="D6WYL0"/>
<proteinExistence type="inferred from homology"/>
<dbReference type="GO" id="GO:0005576">
    <property type="term" value="C:extracellular region"/>
    <property type="evidence" value="ECO:0007669"/>
    <property type="project" value="UniProtKB-SubCell"/>
</dbReference>
<dbReference type="InterPro" id="IPR052295">
    <property type="entry name" value="Odorant-binding_protein"/>
</dbReference>
<name>D6WYL0_TRICA</name>
<evidence type="ECO:0000313" key="5">
    <source>
        <dbReference type="EMBL" id="EFA09155.2"/>
    </source>
</evidence>
<keyword evidence="3" id="KW-0964">Secreted</keyword>
<dbReference type="Pfam" id="PF01395">
    <property type="entry name" value="PBP_GOBP"/>
    <property type="match status" value="1"/>
</dbReference>
<evidence type="ECO:0000256" key="3">
    <source>
        <dbReference type="ARBA" id="ARBA00022525"/>
    </source>
</evidence>
<keyword evidence="4" id="KW-0732">Signal</keyword>
<organism evidence="5 6">
    <name type="scientific">Tribolium castaneum</name>
    <name type="common">Red flour beetle</name>
    <dbReference type="NCBI Taxonomy" id="7070"/>
    <lineage>
        <taxon>Eukaryota</taxon>
        <taxon>Metazoa</taxon>
        <taxon>Ecdysozoa</taxon>
        <taxon>Arthropoda</taxon>
        <taxon>Hexapoda</taxon>
        <taxon>Insecta</taxon>
        <taxon>Pterygota</taxon>
        <taxon>Neoptera</taxon>
        <taxon>Endopterygota</taxon>
        <taxon>Coleoptera</taxon>
        <taxon>Polyphaga</taxon>
        <taxon>Cucujiformia</taxon>
        <taxon>Tenebrionidae</taxon>
        <taxon>Tenebrionidae incertae sedis</taxon>
        <taxon>Tribolium</taxon>
    </lineage>
</organism>
<comment type="subcellular location">
    <subcellularLocation>
        <location evidence="1">Secreted</location>
    </subcellularLocation>
</comment>
<dbReference type="GO" id="GO:0005549">
    <property type="term" value="F:odorant binding"/>
    <property type="evidence" value="ECO:0007669"/>
    <property type="project" value="InterPro"/>
</dbReference>
<reference evidence="5 6" key="2">
    <citation type="journal article" date="2010" name="Nucleic Acids Res.">
        <title>BeetleBase in 2010: revisions to provide comprehensive genomic information for Tribolium castaneum.</title>
        <authorList>
            <person name="Kim H.S."/>
            <person name="Murphy T."/>
            <person name="Xia J."/>
            <person name="Caragea D."/>
            <person name="Park Y."/>
            <person name="Beeman R.W."/>
            <person name="Lorenzen M.D."/>
            <person name="Butcher S."/>
            <person name="Manak J.R."/>
            <person name="Brown S.J."/>
        </authorList>
    </citation>
    <scope>GENOME REANNOTATION</scope>
    <source>
        <strain evidence="5 6">Georgia GA2</strain>
    </source>
</reference>
<keyword evidence="6" id="KW-1185">Reference proteome</keyword>
<reference evidence="5 6" key="1">
    <citation type="journal article" date="2008" name="Nature">
        <title>The genome of the model beetle and pest Tribolium castaneum.</title>
        <authorList>
            <consortium name="Tribolium Genome Sequencing Consortium"/>
            <person name="Richards S."/>
            <person name="Gibbs R.A."/>
            <person name="Weinstock G.M."/>
            <person name="Brown S.J."/>
            <person name="Denell R."/>
            <person name="Beeman R.W."/>
            <person name="Gibbs R."/>
            <person name="Beeman R.W."/>
            <person name="Brown S.J."/>
            <person name="Bucher G."/>
            <person name="Friedrich M."/>
            <person name="Grimmelikhuijzen C.J."/>
            <person name="Klingler M."/>
            <person name="Lorenzen M."/>
            <person name="Richards S."/>
            <person name="Roth S."/>
            <person name="Schroder R."/>
            <person name="Tautz D."/>
            <person name="Zdobnov E.M."/>
            <person name="Muzny D."/>
            <person name="Gibbs R.A."/>
            <person name="Weinstock G.M."/>
            <person name="Attaway T."/>
            <person name="Bell S."/>
            <person name="Buhay C.J."/>
            <person name="Chandrabose M.N."/>
            <person name="Chavez D."/>
            <person name="Clerk-Blankenburg K.P."/>
            <person name="Cree A."/>
            <person name="Dao M."/>
            <person name="Davis C."/>
            <person name="Chacko J."/>
            <person name="Dinh H."/>
            <person name="Dugan-Rocha S."/>
            <person name="Fowler G."/>
            <person name="Garner T.T."/>
            <person name="Garnes J."/>
            <person name="Gnirke A."/>
            <person name="Hawes A."/>
            <person name="Hernandez J."/>
            <person name="Hines S."/>
            <person name="Holder M."/>
            <person name="Hume J."/>
            <person name="Jhangiani S.N."/>
            <person name="Joshi V."/>
            <person name="Khan Z.M."/>
            <person name="Jackson L."/>
            <person name="Kovar C."/>
            <person name="Kowis A."/>
            <person name="Lee S."/>
            <person name="Lewis L.R."/>
            <person name="Margolis J."/>
            <person name="Morgan M."/>
            <person name="Nazareth L.V."/>
            <person name="Nguyen N."/>
            <person name="Okwuonu G."/>
            <person name="Parker D."/>
            <person name="Richards S."/>
            <person name="Ruiz S.J."/>
            <person name="Santibanez J."/>
            <person name="Savard J."/>
            <person name="Scherer S.E."/>
            <person name="Schneider B."/>
            <person name="Sodergren E."/>
            <person name="Tautz D."/>
            <person name="Vattahil S."/>
            <person name="Villasana D."/>
            <person name="White C.S."/>
            <person name="Wright R."/>
            <person name="Park Y."/>
            <person name="Beeman R.W."/>
            <person name="Lord J."/>
            <person name="Oppert B."/>
            <person name="Lorenzen M."/>
            <person name="Brown S."/>
            <person name="Wang L."/>
            <person name="Savard J."/>
            <person name="Tautz D."/>
            <person name="Richards S."/>
            <person name="Weinstock G."/>
            <person name="Gibbs R.A."/>
            <person name="Liu Y."/>
            <person name="Worley K."/>
            <person name="Weinstock G."/>
            <person name="Elsik C.G."/>
            <person name="Reese J.T."/>
            <person name="Elhaik E."/>
            <person name="Landan G."/>
            <person name="Graur D."/>
            <person name="Arensburger P."/>
            <person name="Atkinson P."/>
            <person name="Beeman R.W."/>
            <person name="Beidler J."/>
            <person name="Brown S.J."/>
            <person name="Demuth J.P."/>
            <person name="Drury D.W."/>
            <person name="Du Y.Z."/>
            <person name="Fujiwara H."/>
            <person name="Lorenzen M."/>
            <person name="Maselli V."/>
            <person name="Osanai M."/>
            <person name="Park Y."/>
            <person name="Robertson H.M."/>
            <person name="Tu Z."/>
            <person name="Wang J.J."/>
            <person name="Wang S."/>
            <person name="Richards S."/>
            <person name="Song H."/>
            <person name="Zhang L."/>
            <person name="Sodergren E."/>
            <person name="Werner D."/>
            <person name="Stanke M."/>
            <person name="Morgenstern B."/>
            <person name="Solovyev V."/>
            <person name="Kosarev P."/>
            <person name="Brown G."/>
            <person name="Chen H.C."/>
            <person name="Ermolaeva O."/>
            <person name="Hlavina W."/>
            <person name="Kapustin Y."/>
            <person name="Kiryutin B."/>
            <person name="Kitts P."/>
            <person name="Maglott D."/>
            <person name="Pruitt K."/>
            <person name="Sapojnikov V."/>
            <person name="Souvorov A."/>
            <person name="Mackey A.J."/>
            <person name="Waterhouse R.M."/>
            <person name="Wyder S."/>
            <person name="Zdobnov E.M."/>
            <person name="Zdobnov E.M."/>
            <person name="Wyder S."/>
            <person name="Kriventseva E.V."/>
            <person name="Kadowaki T."/>
            <person name="Bork P."/>
            <person name="Aranda M."/>
            <person name="Bao R."/>
            <person name="Beermann A."/>
            <person name="Berns N."/>
            <person name="Bolognesi R."/>
            <person name="Bonneton F."/>
            <person name="Bopp D."/>
            <person name="Brown S.J."/>
            <person name="Bucher G."/>
            <person name="Butts T."/>
            <person name="Chaumot A."/>
            <person name="Denell R.E."/>
            <person name="Ferrier D.E."/>
            <person name="Friedrich M."/>
            <person name="Gordon C.M."/>
            <person name="Jindra M."/>
            <person name="Klingler M."/>
            <person name="Lan Q."/>
            <person name="Lattorff H.M."/>
            <person name="Laudet V."/>
            <person name="von Levetsow C."/>
            <person name="Liu Z."/>
            <person name="Lutz R."/>
            <person name="Lynch J.A."/>
            <person name="da Fonseca R.N."/>
            <person name="Posnien N."/>
            <person name="Reuter R."/>
            <person name="Roth S."/>
            <person name="Savard J."/>
            <person name="Schinko J.B."/>
            <person name="Schmitt C."/>
            <person name="Schoppmeier M."/>
            <person name="Schroder R."/>
            <person name="Shippy T.D."/>
            <person name="Simonnet F."/>
            <person name="Marques-Souza H."/>
            <person name="Tautz D."/>
            <person name="Tomoyasu Y."/>
            <person name="Trauner J."/>
            <person name="Van der Zee M."/>
            <person name="Vervoort M."/>
            <person name="Wittkopp N."/>
            <person name="Wimmer E.A."/>
            <person name="Yang X."/>
            <person name="Jones A.K."/>
            <person name="Sattelle D.B."/>
            <person name="Ebert P.R."/>
            <person name="Nelson D."/>
            <person name="Scott J.G."/>
            <person name="Beeman R.W."/>
            <person name="Muthukrishnan S."/>
            <person name="Kramer K.J."/>
            <person name="Arakane Y."/>
            <person name="Beeman R.W."/>
            <person name="Zhu Q."/>
            <person name="Hogenkamp D."/>
            <person name="Dixit R."/>
            <person name="Oppert B."/>
            <person name="Jiang H."/>
            <person name="Zou Z."/>
            <person name="Marshall J."/>
            <person name="Elpidina E."/>
            <person name="Vinokurov K."/>
            <person name="Oppert C."/>
            <person name="Zou Z."/>
            <person name="Evans J."/>
            <person name="Lu Z."/>
            <person name="Zhao P."/>
            <person name="Sumathipala N."/>
            <person name="Altincicek B."/>
            <person name="Vilcinskas A."/>
            <person name="Williams M."/>
            <person name="Hultmark D."/>
            <person name="Hetru C."/>
            <person name="Jiang H."/>
            <person name="Grimmelikhuijzen C.J."/>
            <person name="Hauser F."/>
            <person name="Cazzamali G."/>
            <person name="Williamson M."/>
            <person name="Park Y."/>
            <person name="Li B."/>
            <person name="Tanaka Y."/>
            <person name="Predel R."/>
            <person name="Neupert S."/>
            <person name="Schachtner J."/>
            <person name="Verleyen P."/>
            <person name="Raible F."/>
            <person name="Bork P."/>
            <person name="Friedrich M."/>
            <person name="Walden K.K."/>
            <person name="Robertson H.M."/>
            <person name="Angeli S."/>
            <person name="Foret S."/>
            <person name="Bucher G."/>
            <person name="Schuetz S."/>
            <person name="Maleszka R."/>
            <person name="Wimmer E.A."/>
            <person name="Beeman R.W."/>
            <person name="Lorenzen M."/>
            <person name="Tomoyasu Y."/>
            <person name="Miller S.C."/>
            <person name="Grossmann D."/>
            <person name="Bucher G."/>
        </authorList>
    </citation>
    <scope>NUCLEOTIDE SEQUENCE [LARGE SCALE GENOMIC DNA]</scope>
    <source>
        <strain evidence="5 6">Georgia GA2</strain>
    </source>
</reference>
<dbReference type="InParanoid" id="D6WYL0"/>
<feature type="chain" id="PRO_5007310843" evidence="4">
    <location>
        <begin position="19"/>
        <end position="200"/>
    </location>
</feature>
<dbReference type="KEGG" id="tca:103314104"/>
<dbReference type="SUPFAM" id="SSF47565">
    <property type="entry name" value="Insect pheromone/odorant-binding proteins"/>
    <property type="match status" value="1"/>
</dbReference>
<dbReference type="InterPro" id="IPR006170">
    <property type="entry name" value="PBP/GOBP"/>
</dbReference>
<dbReference type="InterPro" id="IPR036728">
    <property type="entry name" value="PBP_GOBP_sf"/>
</dbReference>
<dbReference type="PANTHER" id="PTHR21066:SF9">
    <property type="entry name" value="ODORANT-BINDING PROTEIN 59A"/>
    <property type="match status" value="1"/>
</dbReference>
<evidence type="ECO:0000256" key="2">
    <source>
        <dbReference type="ARBA" id="ARBA00008098"/>
    </source>
</evidence>
<evidence type="ECO:0000313" key="6">
    <source>
        <dbReference type="Proteomes" id="UP000007266"/>
    </source>
</evidence>
<evidence type="ECO:0000256" key="1">
    <source>
        <dbReference type="ARBA" id="ARBA00004613"/>
    </source>
</evidence>
<evidence type="ECO:0000256" key="4">
    <source>
        <dbReference type="SAM" id="SignalP"/>
    </source>
</evidence>
<protein>
    <submittedName>
        <fullName evidence="5">Odorant binding protein 22</fullName>
    </submittedName>
</protein>
<gene>
    <name evidence="5" type="primary">TcOBP8B</name>
    <name evidence="5" type="ORF">TcasGA2_TC005434</name>
</gene>
<dbReference type="OrthoDB" id="8194482at2759"/>